<gene>
    <name evidence="2" type="ORF">H2200_003992</name>
</gene>
<keyword evidence="1" id="KW-0472">Membrane</keyword>
<keyword evidence="1" id="KW-1133">Transmembrane helix</keyword>
<protein>
    <submittedName>
        <fullName evidence="2">Uncharacterized protein</fullName>
    </submittedName>
</protein>
<sequence>MFDESEPAPRRNRDQYFKLTPPLMSFIFELVLKLAELLAALAFQVYGNKLVAAANQANEHNSEAISRAVTSNQFALLAVCLMSETLVSLPGNDSLRVDLNFGLQTDEIASICSRVVAGAVTAVPSAASSLFFPLPETQTTPVYSTTITSYTTTTLLPTDCHGTPVITTVASVFTTIFPIPTNTSTTFVGPQPTEVNLGPVESNGLSAGAIVGFVVLAVLLVLLRVMIYLWSRISHPPKRRWRKRDGLREILLDYKITNVST</sequence>
<evidence type="ECO:0000313" key="3">
    <source>
        <dbReference type="Proteomes" id="UP001172673"/>
    </source>
</evidence>
<accession>A0AA39CL90</accession>
<comment type="caution">
    <text evidence="2">The sequence shown here is derived from an EMBL/GenBank/DDBJ whole genome shotgun (WGS) entry which is preliminary data.</text>
</comment>
<keyword evidence="1" id="KW-0812">Transmembrane</keyword>
<reference evidence="2" key="1">
    <citation type="submission" date="2022-10" db="EMBL/GenBank/DDBJ databases">
        <title>Culturing micro-colonial fungi from biological soil crusts in the Mojave desert and describing Neophaeococcomyces mojavensis, and introducing the new genera and species Taxawa tesnikishii.</title>
        <authorList>
            <person name="Kurbessoian T."/>
            <person name="Stajich J.E."/>
        </authorList>
    </citation>
    <scope>NUCLEOTIDE SEQUENCE</scope>
    <source>
        <strain evidence="2">TK_41</strain>
    </source>
</reference>
<dbReference type="AlphaFoldDB" id="A0AA39CL90"/>
<name>A0AA39CL90_9EURO</name>
<organism evidence="2 3">
    <name type="scientific">Cladophialophora chaetospira</name>
    <dbReference type="NCBI Taxonomy" id="386627"/>
    <lineage>
        <taxon>Eukaryota</taxon>
        <taxon>Fungi</taxon>
        <taxon>Dikarya</taxon>
        <taxon>Ascomycota</taxon>
        <taxon>Pezizomycotina</taxon>
        <taxon>Eurotiomycetes</taxon>
        <taxon>Chaetothyriomycetidae</taxon>
        <taxon>Chaetothyriales</taxon>
        <taxon>Herpotrichiellaceae</taxon>
        <taxon>Cladophialophora</taxon>
    </lineage>
</organism>
<evidence type="ECO:0000313" key="2">
    <source>
        <dbReference type="EMBL" id="KAJ9612395.1"/>
    </source>
</evidence>
<feature type="transmembrane region" description="Helical" evidence="1">
    <location>
        <begin position="205"/>
        <end position="230"/>
    </location>
</feature>
<proteinExistence type="predicted"/>
<dbReference type="Proteomes" id="UP001172673">
    <property type="component" value="Unassembled WGS sequence"/>
</dbReference>
<dbReference type="EMBL" id="JAPDRK010000005">
    <property type="protein sequence ID" value="KAJ9612395.1"/>
    <property type="molecule type" value="Genomic_DNA"/>
</dbReference>
<keyword evidence="3" id="KW-1185">Reference proteome</keyword>
<evidence type="ECO:0000256" key="1">
    <source>
        <dbReference type="SAM" id="Phobius"/>
    </source>
</evidence>